<dbReference type="EMBL" id="CSBK01000896">
    <property type="protein sequence ID" value="COY06272.1"/>
    <property type="molecule type" value="Genomic_DNA"/>
</dbReference>
<protein>
    <submittedName>
        <fullName evidence="2">Uncharacterized protein</fullName>
    </submittedName>
</protein>
<proteinExistence type="predicted"/>
<feature type="compositionally biased region" description="Low complexity" evidence="1">
    <location>
        <begin position="16"/>
        <end position="33"/>
    </location>
</feature>
<reference evidence="3" key="1">
    <citation type="submission" date="2015-03" db="EMBL/GenBank/DDBJ databases">
        <authorList>
            <consortium name="Pathogen Informatics"/>
        </authorList>
    </citation>
    <scope>NUCLEOTIDE SEQUENCE [LARGE SCALE GENOMIC DNA]</scope>
    <source>
        <strain evidence="3">N09902308</strain>
    </source>
</reference>
<sequence length="56" mass="5846">MPRAATRTSPSWPTASPCGSSAESSSVTVSTTSWSPIRTVTSLPMSSCCKVVNNVR</sequence>
<feature type="region of interest" description="Disordered" evidence="1">
    <location>
        <begin position="1"/>
        <end position="33"/>
    </location>
</feature>
<evidence type="ECO:0000313" key="2">
    <source>
        <dbReference type="EMBL" id="COY06272.1"/>
    </source>
</evidence>
<accession>A0A916LB38</accession>
<name>A0A916LB38_MYCTX</name>
<feature type="compositionally biased region" description="Polar residues" evidence="1">
    <location>
        <begin position="1"/>
        <end position="14"/>
    </location>
</feature>
<dbReference type="Proteomes" id="UP000039021">
    <property type="component" value="Unassembled WGS sequence"/>
</dbReference>
<comment type="caution">
    <text evidence="2">The sequence shown here is derived from an EMBL/GenBank/DDBJ whole genome shotgun (WGS) entry which is preliminary data.</text>
</comment>
<gene>
    <name evidence="2" type="ORF">ERS007739_02075</name>
</gene>
<dbReference type="AlphaFoldDB" id="A0A916LB38"/>
<organism evidence="2 3">
    <name type="scientific">Mycobacterium tuberculosis</name>
    <dbReference type="NCBI Taxonomy" id="1773"/>
    <lineage>
        <taxon>Bacteria</taxon>
        <taxon>Bacillati</taxon>
        <taxon>Actinomycetota</taxon>
        <taxon>Actinomycetes</taxon>
        <taxon>Mycobacteriales</taxon>
        <taxon>Mycobacteriaceae</taxon>
        <taxon>Mycobacterium</taxon>
        <taxon>Mycobacterium tuberculosis complex</taxon>
    </lineage>
</organism>
<evidence type="ECO:0000256" key="1">
    <source>
        <dbReference type="SAM" id="MobiDB-lite"/>
    </source>
</evidence>
<evidence type="ECO:0000313" key="3">
    <source>
        <dbReference type="Proteomes" id="UP000039021"/>
    </source>
</evidence>